<reference evidence="2 3" key="1">
    <citation type="submission" date="2009-01" db="EMBL/GenBank/DDBJ databases">
        <authorList>
            <person name="Qin X."/>
            <person name="Bachman B."/>
            <person name="Battles P."/>
            <person name="Bell A."/>
            <person name="Bess C."/>
            <person name="Bickham C."/>
            <person name="Chaboub L."/>
            <person name="Chen D."/>
            <person name="Coyle M."/>
            <person name="Deiros D.R."/>
            <person name="Dinh H."/>
            <person name="Forbes L."/>
            <person name="Fowler G."/>
            <person name="Francisco L."/>
            <person name="Fu Q."/>
            <person name="Gubbala S."/>
            <person name="Hale W."/>
            <person name="Han Y."/>
            <person name="Hemphill L."/>
            <person name="Highlander S.K."/>
            <person name="Hirani K."/>
            <person name="Hogues M."/>
            <person name="Jackson L."/>
            <person name="Jakkamsetti A."/>
            <person name="Javaid M."/>
            <person name="Jiang H."/>
            <person name="Korchina V."/>
            <person name="Kovar C."/>
            <person name="Lara F."/>
            <person name="Lee S."/>
            <person name="Mata R."/>
            <person name="Mathew T."/>
            <person name="Moen C."/>
            <person name="Morales K."/>
            <person name="Munidasa M."/>
            <person name="Nazareth L."/>
            <person name="Ngo R."/>
            <person name="Nguyen L."/>
            <person name="Okwuonu G."/>
            <person name="Ongeri F."/>
            <person name="Patil S."/>
            <person name="Petrosino J."/>
            <person name="Pham C."/>
            <person name="Pham P."/>
            <person name="Pu L.-L."/>
            <person name="Puazo M."/>
            <person name="Raj R."/>
            <person name="Reid J."/>
            <person name="Rouhana J."/>
            <person name="Saada N."/>
            <person name="Shang Y."/>
            <person name="Simmons D."/>
            <person name="Thornton R."/>
            <person name="Warren J."/>
            <person name="Weissenberger G."/>
            <person name="Zhang J."/>
            <person name="Zhang L."/>
            <person name="Zhou C."/>
            <person name="Zhu D."/>
            <person name="Muzny D."/>
            <person name="Worley K."/>
            <person name="Gibbs R."/>
        </authorList>
    </citation>
    <scope>NUCLEOTIDE SEQUENCE [LARGE SCALE GENOMIC DNA]</scope>
    <source>
        <strain evidence="2 3">ATCC 33300</strain>
    </source>
</reference>
<dbReference type="Proteomes" id="UP000006241">
    <property type="component" value="Unassembled WGS sequence"/>
</dbReference>
<accession>C2FT87</accession>
<dbReference type="HOGENOM" id="CLU_112450_0_1_10"/>
<keyword evidence="1" id="KW-0732">Signal</keyword>
<dbReference type="AlphaFoldDB" id="C2FT87"/>
<feature type="signal peptide" evidence="1">
    <location>
        <begin position="1"/>
        <end position="24"/>
    </location>
</feature>
<evidence type="ECO:0000313" key="3">
    <source>
        <dbReference type="Proteomes" id="UP000006241"/>
    </source>
</evidence>
<dbReference type="EMBL" id="ACHB01000009">
    <property type="protein sequence ID" value="EEI93921.1"/>
    <property type="molecule type" value="Genomic_DNA"/>
</dbReference>
<protein>
    <submittedName>
        <fullName evidence="2">Uncharacterized protein</fullName>
    </submittedName>
</protein>
<feature type="chain" id="PRO_5002913914" evidence="1">
    <location>
        <begin position="25"/>
        <end position="151"/>
    </location>
</feature>
<evidence type="ECO:0000256" key="1">
    <source>
        <dbReference type="SAM" id="SignalP"/>
    </source>
</evidence>
<proteinExistence type="predicted"/>
<organism evidence="2 3">
    <name type="scientific">Sphingobacterium spiritivorum ATCC 33300</name>
    <dbReference type="NCBI Taxonomy" id="525372"/>
    <lineage>
        <taxon>Bacteria</taxon>
        <taxon>Pseudomonadati</taxon>
        <taxon>Bacteroidota</taxon>
        <taxon>Sphingobacteriia</taxon>
        <taxon>Sphingobacteriales</taxon>
        <taxon>Sphingobacteriaceae</taxon>
        <taxon>Sphingobacterium</taxon>
    </lineage>
</organism>
<comment type="caution">
    <text evidence="2">The sequence shown here is derived from an EMBL/GenBank/DDBJ whole genome shotgun (WGS) entry which is preliminary data.</text>
</comment>
<sequence>MMLQLKKILAACCFVFLLTLSAHAQRDNERFKAIENEKIAYITKELNLSSSEAQQFFPLYNEYSQEMWAIRNEKIGPKQSAPSRSNGFRQGGSRDVIAYDAKELEIKKEYRAKFARIIGNSRASQFFEIEQNFIELLYKEWQSRKNGSGRR</sequence>
<gene>
    <name evidence="2" type="ORF">HMPREF0765_0543</name>
</gene>
<evidence type="ECO:0000313" key="2">
    <source>
        <dbReference type="EMBL" id="EEI93921.1"/>
    </source>
</evidence>
<name>C2FT87_SPHSI</name>